<reference evidence="1" key="2">
    <citation type="journal article" date="2015" name="Data Brief">
        <title>Shoot transcriptome of the giant reed, Arundo donax.</title>
        <authorList>
            <person name="Barrero R.A."/>
            <person name="Guerrero F.D."/>
            <person name="Moolhuijzen P."/>
            <person name="Goolsby J.A."/>
            <person name="Tidwell J."/>
            <person name="Bellgard S.E."/>
            <person name="Bellgard M.I."/>
        </authorList>
    </citation>
    <scope>NUCLEOTIDE SEQUENCE</scope>
    <source>
        <tissue evidence="1">Shoot tissue taken approximately 20 cm above the soil surface</tissue>
    </source>
</reference>
<dbReference type="EMBL" id="GBRH01270525">
    <property type="protein sequence ID" value="JAD27370.1"/>
    <property type="molecule type" value="Transcribed_RNA"/>
</dbReference>
<dbReference type="AlphaFoldDB" id="A0A0A8YR66"/>
<proteinExistence type="predicted"/>
<organism evidence="1">
    <name type="scientific">Arundo donax</name>
    <name type="common">Giant reed</name>
    <name type="synonym">Donax arundinaceus</name>
    <dbReference type="NCBI Taxonomy" id="35708"/>
    <lineage>
        <taxon>Eukaryota</taxon>
        <taxon>Viridiplantae</taxon>
        <taxon>Streptophyta</taxon>
        <taxon>Embryophyta</taxon>
        <taxon>Tracheophyta</taxon>
        <taxon>Spermatophyta</taxon>
        <taxon>Magnoliopsida</taxon>
        <taxon>Liliopsida</taxon>
        <taxon>Poales</taxon>
        <taxon>Poaceae</taxon>
        <taxon>PACMAD clade</taxon>
        <taxon>Arundinoideae</taxon>
        <taxon>Arundineae</taxon>
        <taxon>Arundo</taxon>
    </lineage>
</organism>
<evidence type="ECO:0000313" key="1">
    <source>
        <dbReference type="EMBL" id="JAD27370.1"/>
    </source>
</evidence>
<name>A0A0A8YR66_ARUDO</name>
<reference evidence="1" key="1">
    <citation type="submission" date="2014-09" db="EMBL/GenBank/DDBJ databases">
        <authorList>
            <person name="Magalhaes I.L.F."/>
            <person name="Oliveira U."/>
            <person name="Santos F.R."/>
            <person name="Vidigal T.H.D.A."/>
            <person name="Brescovit A.D."/>
            <person name="Santos A.J."/>
        </authorList>
    </citation>
    <scope>NUCLEOTIDE SEQUENCE</scope>
    <source>
        <tissue evidence="1">Shoot tissue taken approximately 20 cm above the soil surface</tissue>
    </source>
</reference>
<protein>
    <submittedName>
        <fullName evidence="1">Uncharacterized protein</fullName>
    </submittedName>
</protein>
<sequence length="58" mass="6291">MTVTSLISLSSKYRVLKPSVLSTYPISFSPESFAFSFKRSTNALPFSNLSNLTAATAL</sequence>
<accession>A0A0A8YR66</accession>